<dbReference type="PROSITE" id="PS51197">
    <property type="entry name" value="HTH_RRF2_2"/>
    <property type="match status" value="1"/>
</dbReference>
<organism evidence="1 2">
    <name type="scientific">Levilactobacillus paucivorans</name>
    <dbReference type="NCBI Taxonomy" id="616990"/>
    <lineage>
        <taxon>Bacteria</taxon>
        <taxon>Bacillati</taxon>
        <taxon>Bacillota</taxon>
        <taxon>Bacilli</taxon>
        <taxon>Lactobacillales</taxon>
        <taxon>Lactobacillaceae</taxon>
        <taxon>Levilactobacillus</taxon>
    </lineage>
</organism>
<dbReference type="SUPFAM" id="SSF46785">
    <property type="entry name" value="Winged helix' DNA-binding domain"/>
    <property type="match status" value="1"/>
</dbReference>
<dbReference type="RefSeq" id="WP_057878136.1">
    <property type="nucleotide sequence ID" value="NZ_JQCA01000043.1"/>
</dbReference>
<comment type="caution">
    <text evidence="1">The sequence shown here is derived from an EMBL/GenBank/DDBJ whole genome shotgun (WGS) entry which is preliminary data.</text>
</comment>
<dbReference type="PANTHER" id="PTHR33221">
    <property type="entry name" value="WINGED HELIX-TURN-HELIX TRANSCRIPTIONAL REGULATOR, RRF2 FAMILY"/>
    <property type="match status" value="1"/>
</dbReference>
<accession>A0A0R2LS66</accession>
<keyword evidence="2" id="KW-1185">Reference proteome</keyword>
<proteinExistence type="predicted"/>
<dbReference type="GO" id="GO:0003700">
    <property type="term" value="F:DNA-binding transcription factor activity"/>
    <property type="evidence" value="ECO:0007669"/>
    <property type="project" value="TreeGrafter"/>
</dbReference>
<gene>
    <name evidence="1" type="ORF">IV54_GL001605</name>
</gene>
<dbReference type="Gene3D" id="1.10.10.10">
    <property type="entry name" value="Winged helix-like DNA-binding domain superfamily/Winged helix DNA-binding domain"/>
    <property type="match status" value="1"/>
</dbReference>
<dbReference type="InterPro" id="IPR036390">
    <property type="entry name" value="WH_DNA-bd_sf"/>
</dbReference>
<dbReference type="PATRIC" id="fig|616990.3.peg.1698"/>
<dbReference type="OrthoDB" id="213028at2"/>
<dbReference type="Pfam" id="PF02082">
    <property type="entry name" value="Rrf2"/>
    <property type="match status" value="1"/>
</dbReference>
<evidence type="ECO:0000313" key="2">
    <source>
        <dbReference type="Proteomes" id="UP000051906"/>
    </source>
</evidence>
<sequence length="145" mass="15724">MKYSYKLSDAVHILAYIEIAPTVALDSVTIATSVEANPSVVRRLMASLKKAGLLVSRAGAAKPHLARPAGEISLLDIFKAVEVNNDLLHVDPKTNMACPVGAHIQQTLDQAYDRVQQAAEAEMAQLTLQMMIDDLRQRQADTSAV</sequence>
<dbReference type="EMBL" id="JQCA01000043">
    <property type="protein sequence ID" value="KRO04087.1"/>
    <property type="molecule type" value="Genomic_DNA"/>
</dbReference>
<dbReference type="STRING" id="616990.IV54_GL001605"/>
<evidence type="ECO:0000313" key="1">
    <source>
        <dbReference type="EMBL" id="KRO04087.1"/>
    </source>
</evidence>
<dbReference type="GO" id="GO:0005829">
    <property type="term" value="C:cytosol"/>
    <property type="evidence" value="ECO:0007669"/>
    <property type="project" value="TreeGrafter"/>
</dbReference>
<name>A0A0R2LS66_9LACO</name>
<dbReference type="AlphaFoldDB" id="A0A0R2LS66"/>
<dbReference type="PANTHER" id="PTHR33221:SF15">
    <property type="entry name" value="HTH-TYPE TRANSCRIPTIONAL REGULATOR YWGB-RELATED"/>
    <property type="match status" value="1"/>
</dbReference>
<dbReference type="InterPro" id="IPR000944">
    <property type="entry name" value="Tscrpt_reg_Rrf2"/>
</dbReference>
<reference evidence="1 2" key="1">
    <citation type="journal article" date="2015" name="Genome Announc.">
        <title>Expanding the biotechnology potential of lactobacilli through comparative genomics of 213 strains and associated genera.</title>
        <authorList>
            <person name="Sun Z."/>
            <person name="Harris H.M."/>
            <person name="McCann A."/>
            <person name="Guo C."/>
            <person name="Argimon S."/>
            <person name="Zhang W."/>
            <person name="Yang X."/>
            <person name="Jeffery I.B."/>
            <person name="Cooney J.C."/>
            <person name="Kagawa T.F."/>
            <person name="Liu W."/>
            <person name="Song Y."/>
            <person name="Salvetti E."/>
            <person name="Wrobel A."/>
            <person name="Rasinkangas P."/>
            <person name="Parkhill J."/>
            <person name="Rea M.C."/>
            <person name="O'Sullivan O."/>
            <person name="Ritari J."/>
            <person name="Douillard F.P."/>
            <person name="Paul Ross R."/>
            <person name="Yang R."/>
            <person name="Briner A.E."/>
            <person name="Felis G.E."/>
            <person name="de Vos W.M."/>
            <person name="Barrangou R."/>
            <person name="Klaenhammer T.R."/>
            <person name="Caufield P.W."/>
            <person name="Cui Y."/>
            <person name="Zhang H."/>
            <person name="O'Toole P.W."/>
        </authorList>
    </citation>
    <scope>NUCLEOTIDE SEQUENCE [LARGE SCALE GENOMIC DNA]</scope>
    <source>
        <strain evidence="1 2">DSM 22467</strain>
    </source>
</reference>
<dbReference type="InterPro" id="IPR036388">
    <property type="entry name" value="WH-like_DNA-bd_sf"/>
</dbReference>
<protein>
    <submittedName>
        <fullName evidence="1">Transcriptional regulator</fullName>
    </submittedName>
</protein>
<dbReference type="Proteomes" id="UP000051906">
    <property type="component" value="Unassembled WGS sequence"/>
</dbReference>